<evidence type="ECO:0000313" key="1">
    <source>
        <dbReference type="EMBL" id="EET78898.1"/>
    </source>
</evidence>
<keyword evidence="2" id="KW-1185">Reference proteome</keyword>
<organism evidence="1 2">
    <name type="scientific">Campylobacter showae RM3277</name>
    <dbReference type="NCBI Taxonomy" id="553219"/>
    <lineage>
        <taxon>Bacteria</taxon>
        <taxon>Pseudomonadati</taxon>
        <taxon>Campylobacterota</taxon>
        <taxon>Epsilonproteobacteria</taxon>
        <taxon>Campylobacterales</taxon>
        <taxon>Campylobacteraceae</taxon>
        <taxon>Campylobacter</taxon>
    </lineage>
</organism>
<comment type="caution">
    <text evidence="1">The sequence shown here is derived from an EMBL/GenBank/DDBJ whole genome shotgun (WGS) entry which is preliminary data.</text>
</comment>
<dbReference type="EMBL" id="ACVQ01000029">
    <property type="protein sequence ID" value="EET78898.1"/>
    <property type="molecule type" value="Genomic_DNA"/>
</dbReference>
<accession>C6RI97</accession>
<sequence length="52" mass="6475">MFLLANFIKYFLDNFKSQVRICALFFEKYNIKTYRKEISRDKPEIFKIRMCI</sequence>
<evidence type="ECO:0000313" key="2">
    <source>
        <dbReference type="Proteomes" id="UP000003107"/>
    </source>
</evidence>
<dbReference type="Proteomes" id="UP000003107">
    <property type="component" value="Unassembled WGS sequence"/>
</dbReference>
<gene>
    <name evidence="1" type="ORF">CAMSH0001_0250</name>
</gene>
<protein>
    <submittedName>
        <fullName evidence="1">Uncharacterized protein</fullName>
    </submittedName>
</protein>
<reference evidence="1 2" key="1">
    <citation type="submission" date="2009-07" db="EMBL/GenBank/DDBJ databases">
        <authorList>
            <person name="Madupu R."/>
            <person name="Sebastian Y."/>
            <person name="Durkin A.S."/>
            <person name="Torralba M."/>
            <person name="Methe B."/>
            <person name="Sutton G.G."/>
            <person name="Strausberg R.L."/>
            <person name="Nelson K.E."/>
        </authorList>
    </citation>
    <scope>NUCLEOTIDE SEQUENCE [LARGE SCALE GENOMIC DNA]</scope>
    <source>
        <strain evidence="1 2">RM3277</strain>
    </source>
</reference>
<proteinExistence type="predicted"/>
<dbReference type="AlphaFoldDB" id="C6RI97"/>
<name>C6RI97_9BACT</name>